<dbReference type="GO" id="GO:0005829">
    <property type="term" value="C:cytosol"/>
    <property type="evidence" value="ECO:0007669"/>
    <property type="project" value="TreeGrafter"/>
</dbReference>
<keyword evidence="8" id="KW-1185">Reference proteome</keyword>
<dbReference type="KEGG" id="tab:CIG75_10475"/>
<evidence type="ECO:0000256" key="3">
    <source>
        <dbReference type="ARBA" id="ARBA00022450"/>
    </source>
</evidence>
<keyword evidence="3" id="KW-0596">Phosphopantetheine</keyword>
<evidence type="ECO:0000313" key="7">
    <source>
        <dbReference type="EMBL" id="ASS75374.1"/>
    </source>
</evidence>
<dbReference type="InterPro" id="IPR020806">
    <property type="entry name" value="PKS_PP-bd"/>
</dbReference>
<evidence type="ECO:0000259" key="6">
    <source>
        <dbReference type="PROSITE" id="PS50075"/>
    </source>
</evidence>
<dbReference type="Pfam" id="PF00975">
    <property type="entry name" value="Thioesterase"/>
    <property type="match status" value="1"/>
</dbReference>
<dbReference type="PROSITE" id="PS50075">
    <property type="entry name" value="CARRIER"/>
    <property type="match status" value="2"/>
</dbReference>
<dbReference type="GO" id="GO:0043041">
    <property type="term" value="P:amino acid activation for nonribosomal peptide biosynthetic process"/>
    <property type="evidence" value="ECO:0007669"/>
    <property type="project" value="TreeGrafter"/>
</dbReference>
<dbReference type="InterPro" id="IPR029058">
    <property type="entry name" value="AB_hydrolase_fold"/>
</dbReference>
<dbReference type="Pfam" id="PF00501">
    <property type="entry name" value="AMP-binding"/>
    <property type="match status" value="2"/>
</dbReference>
<dbReference type="GO" id="GO:0003824">
    <property type="term" value="F:catalytic activity"/>
    <property type="evidence" value="ECO:0007669"/>
    <property type="project" value="InterPro"/>
</dbReference>
<dbReference type="Gene3D" id="1.10.1200.10">
    <property type="entry name" value="ACP-like"/>
    <property type="match status" value="2"/>
</dbReference>
<dbReference type="SMART" id="SM00823">
    <property type="entry name" value="PKS_PP"/>
    <property type="match status" value="2"/>
</dbReference>
<dbReference type="SUPFAM" id="SSF53474">
    <property type="entry name" value="alpha/beta-Hydrolases"/>
    <property type="match status" value="1"/>
</dbReference>
<feature type="domain" description="Carrier" evidence="6">
    <location>
        <begin position="976"/>
        <end position="1051"/>
    </location>
</feature>
<proteinExistence type="inferred from homology"/>
<sequence>MNYLSKENVQEVLDLSLLQTRIYQQEDPENAKTHVSQVRLHLSGSFDPAHWEAAIAHVISQHALLRTVFRPVRGRVVQVLLKTRPIPVEILDLTGKSGEEATAEIEKAAQTGREPFHLGEGPLLRVTVAVLDAANAVVIWTYHNMILDETSRRIVQADLLTAFEVLVQGTALPVVHRASFKEYLNWLNAQDRSFAREFWAQHLAEFEAATPLLSLREGKAGAPGVTSRTFSAGLSRSLEQLAVEQGISAGTLVQAAWAFLLNLYSREDRVTFGAGFSGRPATLAGAEGMVGRFSNTLPVHVRIDGDEAVGSFLSNLHRLIETMASFAVLPLAEVRNYASLGEGQELYSSSVTVYESPVTQAGGLRATLESKREGGDLALALDLEVGETWLARATYAGDRLQTETADAMLLHLETVLTSIVTNPQARIGELNVLPAVEREGVLGTFSASKLTSYPLDRFAHQVIADQAAKAPDRVAAICGDRQVTYAELNARANRLAHFLREKGFGRDDLAALFAERGIDMLTAIVAVMKAGGAYVPLDSAHPDTRLASIIETSGASVILTQDGLNERSNELSPQALIFSLDQLDELSSYSDTNPPNCNEPHDLANVFFTSGSTGLPKGAMVEHVGMLNHLYAKIELLELTDRSIVVQNASHCFDISVWQFLAPLMVGGTVVIYENDLAMDPLALLAAVQRDHVTILEMVPAVIEMFLQAVAEQGEEAALPALRYMLSTGEGLRSGLCERWLRAYPQVKVVNTYGATECSDDTSHKVITATNHADCDLDRDFVTLGTPIPNFSVYVLDPWNRPVPIGCTGEICMTGIGVGRGYLNDPERTAQAFVQNPFADGRGDRMYKTGDLGRYLPDGRLEFVSRVDFQVKVRGHRIELGEVEAAILTHAAVEQTIAIVRPDGAGQNRILAYVILSAAVEGDAWRDYLHDRLPEYMIPEHIIVLDAFPLNRNGKVDRKALPEPEAVKQESSSFTAPRSELELALAEIWSEILERQNIGIDDSFFHLGGHSLKMIQIRSRIKQKLGLDVPLRILFENLTLRDLVPHVSAQQEVDGVSQTIPVLPEADSYPMSHAQRRLYFIQRLTPENTAYNMPEAYVIEGALHKDAMVGAFQTIIDRHAVLRTTFTMQDGEPVQRVAPSYHLDVPLEDLSSWPEAEREAELQRLIRTEQTLPFDLEHGPVIRIRLLKLGEERHALLITKHHIVTDFWSWGLLHDEFHKLYEAYAKGEASPFAPLQLQYRDFANWQNDRLANGLLAKSEAYWTQQLSGDLPVLDLPTDHPRPALQQFEGNSIHRLLDRDLFDKVNALGTQHDATLFMVLLGALGTFLSRMSGQQDIVIGTPEAGRNVMELEELIGFFINTLPLRLDLSGNLSFDDMLERAKRVALDAYAHHEYPFDRLVELAKQERDLSRSPLFSVMFQVIRKPDEAKQSGLALMPLPMQASSTAFDLAVTFVEHDAGLELHFDYRTDLFERATMERWIGHFATLLHAIVEHPEQKLTELQLLTADDLQPLLGAWNEVTVAPEPTLCVHHLFEAQVERTPDATAVVWQTESLTYRKLNARANRLASHLQRLGAGPEQLVGLFLDRNLDLVTALLAVLKAGSTFVPLDPAYPEERLALILEDTNMPLLITSTGLAPSLPPHQALTVLIDEELPQAVEDADSNVTSPVRADNLAYLIYTSGSTGRPKAVMVEHRQLIATLLASQQHFVFSKDDVFPWVASFAFDIAYFELFNPLITGGTSVILNKEHLLDLPALVRDLQTYTLIHTVPSLMRQIVDLIASQAIDTSCFDHLRMIFIGGDAVPPELLNDMHRTFRHAEVRVLYGPTEAAIICAQYPVPRDASMERYMIGSSMHHAKIRMYDVHGNLVPIGVPGELYIGGSGLSRGYFGRPELTAAQFVEIDGERWYKSGDLARYMADGSIDFLGRIDNQVKIRGFRIELGEIEAALGKLQAVAEVVVLAREIKAFDKQLVAYVVPKETGGLSAGELRSSLRARLPEQMVPSFFILLEAMPMTPTGKIDRKKLPLPEQTAGEYMYAAPRDAIELAMAQLWEEVLGMHPVGMNDNFFEIGGHSLKAVALLEAVRRRFDVILPLTSLFQSPSVAGLCSHLRGERELEQSSVLVLLKKGDGTRPPLFLLPPQGGGVMSYLQLVKGLAEAETVYGLQSVGYESDEAPLSTMEEISERFLAEIQAVQPEGPYRLAGWSFGGVAAFDLALQLEAQGQVVEFIGLFDVMPIDPENGEINAGQQSEEVALIHQAAQVELDLSLLQDLSFEEGLDLVLRRAHELNRLPEGTTPQAMRKKMRVMMNNGIAGFSYVPPTNVRADLTLFRCSEVPQQQELAHPLVEPKLWQAFTKGDVHVVPVPGDHHSLFLQPNVQEVAEKLNNLLQTVGRAGHLI</sequence>
<dbReference type="Pfam" id="PF00668">
    <property type="entry name" value="Condensation"/>
    <property type="match status" value="2"/>
</dbReference>
<dbReference type="InterPro" id="IPR001242">
    <property type="entry name" value="Condensation_dom"/>
</dbReference>
<dbReference type="Gene3D" id="3.40.50.980">
    <property type="match status" value="2"/>
</dbReference>
<evidence type="ECO:0000256" key="5">
    <source>
        <dbReference type="ARBA" id="ARBA00023194"/>
    </source>
</evidence>
<dbReference type="FunFam" id="3.40.50.980:FF:000001">
    <property type="entry name" value="Non-ribosomal peptide synthetase"/>
    <property type="match status" value="2"/>
</dbReference>
<dbReference type="InterPro" id="IPR042099">
    <property type="entry name" value="ANL_N_sf"/>
</dbReference>
<dbReference type="OrthoDB" id="9765680at2"/>
<accession>A0A223D1X0</accession>
<dbReference type="PROSITE" id="PS00455">
    <property type="entry name" value="AMP_BINDING"/>
    <property type="match status" value="2"/>
</dbReference>
<dbReference type="InterPro" id="IPR010071">
    <property type="entry name" value="AA_adenyl_dom"/>
</dbReference>
<evidence type="ECO:0000256" key="4">
    <source>
        <dbReference type="ARBA" id="ARBA00022553"/>
    </source>
</evidence>
<dbReference type="GO" id="GO:0008610">
    <property type="term" value="P:lipid biosynthetic process"/>
    <property type="evidence" value="ECO:0007669"/>
    <property type="project" value="UniProtKB-ARBA"/>
</dbReference>
<dbReference type="Proteomes" id="UP000214688">
    <property type="component" value="Chromosome"/>
</dbReference>
<dbReference type="FunFam" id="3.30.300.30:FF:000010">
    <property type="entry name" value="Enterobactin synthetase component F"/>
    <property type="match status" value="2"/>
</dbReference>
<dbReference type="Gene3D" id="3.30.559.10">
    <property type="entry name" value="Chloramphenicol acetyltransferase-like domain"/>
    <property type="match status" value="2"/>
</dbReference>
<dbReference type="FunFam" id="1.10.1200.10:FF:000005">
    <property type="entry name" value="Nonribosomal peptide synthetase 1"/>
    <property type="match status" value="2"/>
</dbReference>
<dbReference type="FunFam" id="3.40.50.12780:FF:000012">
    <property type="entry name" value="Non-ribosomal peptide synthetase"/>
    <property type="match status" value="2"/>
</dbReference>
<dbReference type="FunFam" id="3.30.559.10:FF:000012">
    <property type="entry name" value="Non-ribosomal peptide synthetase"/>
    <property type="match status" value="1"/>
</dbReference>
<gene>
    <name evidence="7" type="ORF">CIG75_10475</name>
</gene>
<dbReference type="PROSITE" id="PS00012">
    <property type="entry name" value="PHOSPHOPANTETHEINE"/>
    <property type="match status" value="2"/>
</dbReference>
<protein>
    <recommendedName>
        <fullName evidence="6">Carrier domain-containing protein</fullName>
    </recommendedName>
</protein>
<evidence type="ECO:0000313" key="8">
    <source>
        <dbReference type="Proteomes" id="UP000214688"/>
    </source>
</evidence>
<keyword evidence="5" id="KW-0045">Antibiotic biosynthesis</keyword>
<dbReference type="GO" id="GO:0017000">
    <property type="term" value="P:antibiotic biosynthetic process"/>
    <property type="evidence" value="ECO:0007669"/>
    <property type="project" value="UniProtKB-KW"/>
</dbReference>
<dbReference type="SUPFAM" id="SSF52777">
    <property type="entry name" value="CoA-dependent acyltransferases"/>
    <property type="match status" value="4"/>
</dbReference>
<comment type="cofactor">
    <cofactor evidence="1">
        <name>pantetheine 4'-phosphate</name>
        <dbReference type="ChEBI" id="CHEBI:47942"/>
    </cofactor>
</comment>
<dbReference type="Gene3D" id="3.30.300.30">
    <property type="match status" value="2"/>
</dbReference>
<dbReference type="InterPro" id="IPR000873">
    <property type="entry name" value="AMP-dep_synth/lig_dom"/>
</dbReference>
<dbReference type="InterPro" id="IPR006162">
    <property type="entry name" value="Ppantetheine_attach_site"/>
</dbReference>
<dbReference type="CDD" id="cd05930">
    <property type="entry name" value="A_NRPS"/>
    <property type="match status" value="2"/>
</dbReference>
<dbReference type="CDD" id="cd19531">
    <property type="entry name" value="LCL_NRPS-like"/>
    <property type="match status" value="1"/>
</dbReference>
<feature type="domain" description="Carrier" evidence="6">
    <location>
        <begin position="2033"/>
        <end position="2108"/>
    </location>
</feature>
<dbReference type="InterPro" id="IPR023213">
    <property type="entry name" value="CAT-like_dom_sf"/>
</dbReference>
<dbReference type="SUPFAM" id="SSF56801">
    <property type="entry name" value="Acetyl-CoA synthetase-like"/>
    <property type="match status" value="2"/>
</dbReference>
<dbReference type="GO" id="GO:0044550">
    <property type="term" value="P:secondary metabolite biosynthetic process"/>
    <property type="evidence" value="ECO:0007669"/>
    <property type="project" value="UniProtKB-ARBA"/>
</dbReference>
<dbReference type="InterPro" id="IPR001031">
    <property type="entry name" value="Thioesterase"/>
</dbReference>
<dbReference type="NCBIfam" id="NF003417">
    <property type="entry name" value="PRK04813.1"/>
    <property type="match status" value="2"/>
</dbReference>
<organism evidence="7 8">
    <name type="scientific">Tumebacillus algifaecis</name>
    <dbReference type="NCBI Taxonomy" id="1214604"/>
    <lineage>
        <taxon>Bacteria</taxon>
        <taxon>Bacillati</taxon>
        <taxon>Bacillota</taxon>
        <taxon>Bacilli</taxon>
        <taxon>Bacillales</taxon>
        <taxon>Alicyclobacillaceae</taxon>
        <taxon>Tumebacillus</taxon>
    </lineage>
</organism>
<evidence type="ECO:0000256" key="2">
    <source>
        <dbReference type="ARBA" id="ARBA00006432"/>
    </source>
</evidence>
<dbReference type="Gene3D" id="2.30.38.10">
    <property type="entry name" value="Luciferase, Domain 3"/>
    <property type="match status" value="1"/>
</dbReference>
<dbReference type="Gene3D" id="3.30.559.30">
    <property type="entry name" value="Nonribosomal peptide synthetase, condensation domain"/>
    <property type="match status" value="2"/>
</dbReference>
<dbReference type="InterPro" id="IPR020802">
    <property type="entry name" value="TesA-like"/>
</dbReference>
<name>A0A223D1X0_9BACL</name>
<dbReference type="InterPro" id="IPR025110">
    <property type="entry name" value="AMP-bd_C"/>
</dbReference>
<dbReference type="Pfam" id="PF13193">
    <property type="entry name" value="AMP-binding_C"/>
    <property type="match status" value="2"/>
</dbReference>
<dbReference type="PANTHER" id="PTHR45527">
    <property type="entry name" value="NONRIBOSOMAL PEPTIDE SYNTHETASE"/>
    <property type="match status" value="1"/>
</dbReference>
<dbReference type="EMBL" id="CP022657">
    <property type="protein sequence ID" value="ASS75374.1"/>
    <property type="molecule type" value="Genomic_DNA"/>
</dbReference>
<dbReference type="InterPro" id="IPR036736">
    <property type="entry name" value="ACP-like_sf"/>
</dbReference>
<comment type="similarity">
    <text evidence="2">Belongs to the ATP-dependent AMP-binding enzyme family.</text>
</comment>
<dbReference type="Pfam" id="PF00550">
    <property type="entry name" value="PP-binding"/>
    <property type="match status" value="2"/>
</dbReference>
<dbReference type="SUPFAM" id="SSF47336">
    <property type="entry name" value="ACP-like"/>
    <property type="match status" value="2"/>
</dbReference>
<dbReference type="NCBIfam" id="TIGR01733">
    <property type="entry name" value="AA-adenyl-dom"/>
    <property type="match status" value="2"/>
</dbReference>
<dbReference type="SMART" id="SM00824">
    <property type="entry name" value="PKS_TE"/>
    <property type="match status" value="1"/>
</dbReference>
<dbReference type="InterPro" id="IPR009081">
    <property type="entry name" value="PP-bd_ACP"/>
</dbReference>
<dbReference type="InterPro" id="IPR020845">
    <property type="entry name" value="AMP-binding_CS"/>
</dbReference>
<dbReference type="RefSeq" id="WP_094236622.1">
    <property type="nucleotide sequence ID" value="NZ_CP022657.1"/>
</dbReference>
<dbReference type="Gene3D" id="3.40.50.1820">
    <property type="entry name" value="alpha/beta hydrolase"/>
    <property type="match status" value="1"/>
</dbReference>
<dbReference type="InterPro" id="IPR045851">
    <property type="entry name" value="AMP-bd_C_sf"/>
</dbReference>
<reference evidence="7 8" key="1">
    <citation type="journal article" date="2015" name="Int. J. Syst. Evol. Microbiol.">
        <title>Tumebacillus algifaecis sp. nov., isolated from decomposing algal scum.</title>
        <authorList>
            <person name="Wu Y.F."/>
            <person name="Zhang B."/>
            <person name="Xing P."/>
            <person name="Wu Q.L."/>
            <person name="Liu S.J."/>
        </authorList>
    </citation>
    <scope>NUCLEOTIDE SEQUENCE [LARGE SCALE GENOMIC DNA]</scope>
    <source>
        <strain evidence="7 8">THMBR28</strain>
    </source>
</reference>
<dbReference type="GO" id="GO:0031177">
    <property type="term" value="F:phosphopantetheine binding"/>
    <property type="evidence" value="ECO:0007669"/>
    <property type="project" value="InterPro"/>
</dbReference>
<keyword evidence="4" id="KW-0597">Phosphoprotein</keyword>
<evidence type="ECO:0000256" key="1">
    <source>
        <dbReference type="ARBA" id="ARBA00001957"/>
    </source>
</evidence>
<dbReference type="PANTHER" id="PTHR45527:SF1">
    <property type="entry name" value="FATTY ACID SYNTHASE"/>
    <property type="match status" value="1"/>
</dbReference>
<dbReference type="Gene3D" id="3.40.50.12780">
    <property type="entry name" value="N-terminal domain of ligase-like"/>
    <property type="match status" value="1"/>
</dbReference>